<feature type="transmembrane region" description="Helical" evidence="2">
    <location>
        <begin position="21"/>
        <end position="43"/>
    </location>
</feature>
<feature type="region of interest" description="Disordered" evidence="1">
    <location>
        <begin position="551"/>
        <end position="573"/>
    </location>
</feature>
<dbReference type="GO" id="GO:1904294">
    <property type="term" value="P:positive regulation of ERAD pathway"/>
    <property type="evidence" value="ECO:0000318"/>
    <property type="project" value="GO_Central"/>
</dbReference>
<evidence type="ECO:0000313" key="3">
    <source>
        <dbReference type="EMBL" id="ERN14868.1"/>
    </source>
</evidence>
<protein>
    <recommendedName>
        <fullName evidence="5">Membralin</fullName>
    </recommendedName>
</protein>
<sequence>MLLRVHAWCSTKLSQLLKPRIRVALEYVFLVVAFALFCLLVVMHTNFVAQPGCSSELSGPEILEAHLVQIKITSAGLWTHKAFTRTVIDTLKQGELADNIQIPDVHGGGLKFITPKFWLNQIASGLKVLLDISTWLHRSDLEKMDSFIVQWLDERSKASEPTYLYTMEKGYFMLPEAAKSKHNVRTINVSISAQHPCFGNRWLRLLINSFVGYDTILMNSLLSAPGQGYLYNFQTKEFYDLSFTHESAEVFPRFEDYLVAKCGVLIMSLFVFFTTTMSVSFTLRETQSRMLKFTVQLQHHARHRLPTFQLIFVHVIESLVFVPIMIGILFFLFEFYDDQLLAFMVLLLVWLCEVFTMISVRTPISMQYFPRFFLLYFLVFHIYFFSYAYGFSYLAFYTTAAFMQHLVLYFWNRFEVPALQRFMRNRLRLQQQTGVHITSSAILTSTLHIARLNMRPPNPNDEFGENRARRPWPNPPDSSETIGSTEPMAQMGSSATNEPVDNQQIRSDPQQLDRPEDAPNPTSLSSLGSMLLWVFGVNGLVSLSRFRDTRDQQGQGYANGSEQENQRPQTPSS</sequence>
<name>U5D3C5_AMBTC</name>
<dbReference type="GO" id="GO:0005783">
    <property type="term" value="C:endoplasmic reticulum"/>
    <property type="evidence" value="ECO:0000318"/>
    <property type="project" value="GO_Central"/>
</dbReference>
<keyword evidence="4" id="KW-1185">Reference proteome</keyword>
<feature type="compositionally biased region" description="Polar residues" evidence="1">
    <location>
        <begin position="552"/>
        <end position="573"/>
    </location>
</feature>
<dbReference type="PANTHER" id="PTHR21650">
    <property type="entry name" value="MEMBRALIN/KINETOCHORE PROTEIN NUF2"/>
    <property type="match status" value="1"/>
</dbReference>
<evidence type="ECO:0000313" key="4">
    <source>
        <dbReference type="Proteomes" id="UP000017836"/>
    </source>
</evidence>
<dbReference type="OMA" id="WHRRLSF"/>
<dbReference type="Gramene" id="ERN14868">
    <property type="protein sequence ID" value="ERN14868"/>
    <property type="gene ID" value="AMTR_s00032p00148750"/>
</dbReference>
<proteinExistence type="predicted"/>
<dbReference type="Pfam" id="PF09746">
    <property type="entry name" value="Membralin"/>
    <property type="match status" value="1"/>
</dbReference>
<organism evidence="3 4">
    <name type="scientific">Amborella trichopoda</name>
    <dbReference type="NCBI Taxonomy" id="13333"/>
    <lineage>
        <taxon>Eukaryota</taxon>
        <taxon>Viridiplantae</taxon>
        <taxon>Streptophyta</taxon>
        <taxon>Embryophyta</taxon>
        <taxon>Tracheophyta</taxon>
        <taxon>Spermatophyta</taxon>
        <taxon>Magnoliopsida</taxon>
        <taxon>Amborellales</taxon>
        <taxon>Amborellaceae</taxon>
        <taxon>Amborella</taxon>
    </lineage>
</organism>
<keyword evidence="2" id="KW-0812">Transmembrane</keyword>
<dbReference type="EMBL" id="KI392518">
    <property type="protein sequence ID" value="ERN14868.1"/>
    <property type="molecule type" value="Genomic_DNA"/>
</dbReference>
<dbReference type="GO" id="GO:0034976">
    <property type="term" value="P:response to endoplasmic reticulum stress"/>
    <property type="evidence" value="ECO:0000318"/>
    <property type="project" value="GO_Central"/>
</dbReference>
<dbReference type="HOGENOM" id="CLU_021947_0_0_1"/>
<dbReference type="eggNOG" id="KOG2092">
    <property type="taxonomic scope" value="Eukaryota"/>
</dbReference>
<feature type="region of interest" description="Disordered" evidence="1">
    <location>
        <begin position="453"/>
        <end position="523"/>
    </location>
</feature>
<evidence type="ECO:0000256" key="2">
    <source>
        <dbReference type="SAM" id="Phobius"/>
    </source>
</evidence>
<feature type="transmembrane region" description="Helical" evidence="2">
    <location>
        <begin position="339"/>
        <end position="360"/>
    </location>
</feature>
<feature type="transmembrane region" description="Helical" evidence="2">
    <location>
        <begin position="310"/>
        <end position="333"/>
    </location>
</feature>
<dbReference type="Proteomes" id="UP000017836">
    <property type="component" value="Unassembled WGS sequence"/>
</dbReference>
<reference evidence="4" key="1">
    <citation type="journal article" date="2013" name="Science">
        <title>The Amborella genome and the evolution of flowering plants.</title>
        <authorList>
            <consortium name="Amborella Genome Project"/>
        </authorList>
    </citation>
    <scope>NUCLEOTIDE SEQUENCE [LARGE SCALE GENOMIC DNA]</scope>
</reference>
<evidence type="ECO:0008006" key="5">
    <source>
        <dbReference type="Google" id="ProtNLM"/>
    </source>
</evidence>
<feature type="transmembrane region" description="Helical" evidence="2">
    <location>
        <begin position="263"/>
        <end position="283"/>
    </location>
</feature>
<feature type="transmembrane region" description="Helical" evidence="2">
    <location>
        <begin position="372"/>
        <end position="389"/>
    </location>
</feature>
<gene>
    <name evidence="3" type="ORF">AMTR_s00032p00148750</name>
</gene>
<feature type="compositionally biased region" description="Polar residues" evidence="1">
    <location>
        <begin position="491"/>
        <end position="510"/>
    </location>
</feature>
<keyword evidence="2" id="KW-1133">Transmembrane helix</keyword>
<dbReference type="eggNOG" id="KOG4438">
    <property type="taxonomic scope" value="Eukaryota"/>
</dbReference>
<dbReference type="AlphaFoldDB" id="U5D3C5"/>
<dbReference type="PANTHER" id="PTHR21650:SF4">
    <property type="entry name" value="MEMBRALIN"/>
    <property type="match status" value="1"/>
</dbReference>
<keyword evidence="2" id="KW-0472">Membrane</keyword>
<dbReference type="STRING" id="13333.U5D3C5"/>
<evidence type="ECO:0000256" key="1">
    <source>
        <dbReference type="SAM" id="MobiDB-lite"/>
    </source>
</evidence>
<accession>U5D3C5</accession>
<dbReference type="InterPro" id="IPR019144">
    <property type="entry name" value="Membralin"/>
</dbReference>